<feature type="compositionally biased region" description="Basic and acidic residues" evidence="2">
    <location>
        <begin position="377"/>
        <end position="386"/>
    </location>
</feature>
<feature type="coiled-coil region" evidence="1">
    <location>
        <begin position="137"/>
        <end position="164"/>
    </location>
</feature>
<feature type="compositionally biased region" description="Acidic residues" evidence="2">
    <location>
        <begin position="1"/>
        <end position="10"/>
    </location>
</feature>
<keyword evidence="1" id="KW-0175">Coiled coil</keyword>
<reference evidence="3 4" key="1">
    <citation type="submission" date="2019-05" db="EMBL/GenBank/DDBJ databases">
        <title>Another draft genome of Portunus trituberculatus and its Hox gene families provides insights of decapod evolution.</title>
        <authorList>
            <person name="Jeong J.-H."/>
            <person name="Song I."/>
            <person name="Kim S."/>
            <person name="Choi T."/>
            <person name="Kim D."/>
            <person name="Ryu S."/>
            <person name="Kim W."/>
        </authorList>
    </citation>
    <scope>NUCLEOTIDE SEQUENCE [LARGE SCALE GENOMIC DNA]</scope>
    <source>
        <tissue evidence="3">Muscle</tissue>
    </source>
</reference>
<organism evidence="3 4">
    <name type="scientific">Portunus trituberculatus</name>
    <name type="common">Swimming crab</name>
    <name type="synonym">Neptunus trituberculatus</name>
    <dbReference type="NCBI Taxonomy" id="210409"/>
    <lineage>
        <taxon>Eukaryota</taxon>
        <taxon>Metazoa</taxon>
        <taxon>Ecdysozoa</taxon>
        <taxon>Arthropoda</taxon>
        <taxon>Crustacea</taxon>
        <taxon>Multicrustacea</taxon>
        <taxon>Malacostraca</taxon>
        <taxon>Eumalacostraca</taxon>
        <taxon>Eucarida</taxon>
        <taxon>Decapoda</taxon>
        <taxon>Pleocyemata</taxon>
        <taxon>Brachyura</taxon>
        <taxon>Eubrachyura</taxon>
        <taxon>Portunoidea</taxon>
        <taxon>Portunidae</taxon>
        <taxon>Portuninae</taxon>
        <taxon>Portunus</taxon>
    </lineage>
</organism>
<dbReference type="EMBL" id="VSRR010000120">
    <property type="protein sequence ID" value="MPC10492.1"/>
    <property type="molecule type" value="Genomic_DNA"/>
</dbReference>
<name>A0A5B7CLD1_PORTR</name>
<protein>
    <submittedName>
        <fullName evidence="3">Uncharacterized protein</fullName>
    </submittedName>
</protein>
<gene>
    <name evidence="3" type="ORF">E2C01_003129</name>
</gene>
<feature type="compositionally biased region" description="Basic and acidic residues" evidence="2">
    <location>
        <begin position="268"/>
        <end position="283"/>
    </location>
</feature>
<dbReference type="Proteomes" id="UP000324222">
    <property type="component" value="Unassembled WGS sequence"/>
</dbReference>
<sequence length="490" mass="54025">MTMPGEEPEQEAVLASLEEAAAMEETETLVGHSSLDEEEEEEEEKRENERHRRRRQEQQQQQAAASGMEQLTYSRMTHLLAVYQNKVQEGRRVIASLRRQKDSQLQAVISQLLLLEARLRREQKGIVGQLAQRDHVIAAQRQEIDRLRRDNRRLINRLKKVSEACETECREPRLKVSRVEAEEGAMPGPAGHAAPASSSPPGRRSSPGVIRVATSVSELISSGGGKDQRSPGKSPPCVYQVSGRGGSGGGGQRPPPPVNPNVALVRATTDRVFHKPPIAEKPRTAAGRPGRGQAPSQRAQHIVRSHNGKCTIVSTISRLLEEESDATTTGSSEPSSPEATLKPPTPRVIRLARHFEESLAPHQQPAATQAGPTESPDPARRDDRSSKSYIMDEYEDGRSKEVQREAVESLGVASPSNYGSGQYEKFLEATGLSQKSILTPTRMFSNHRSVLKPRDIKHRNKLRAAFTTLSTLEEAPGPTGGSRYWTEPYL</sequence>
<feature type="region of interest" description="Disordered" evidence="2">
    <location>
        <begin position="1"/>
        <end position="67"/>
    </location>
</feature>
<feature type="region of interest" description="Disordered" evidence="2">
    <location>
        <begin position="359"/>
        <end position="386"/>
    </location>
</feature>
<keyword evidence="4" id="KW-1185">Reference proteome</keyword>
<evidence type="ECO:0000313" key="3">
    <source>
        <dbReference type="EMBL" id="MPC10492.1"/>
    </source>
</evidence>
<evidence type="ECO:0000313" key="4">
    <source>
        <dbReference type="Proteomes" id="UP000324222"/>
    </source>
</evidence>
<comment type="caution">
    <text evidence="3">The sequence shown here is derived from an EMBL/GenBank/DDBJ whole genome shotgun (WGS) entry which is preliminary data.</text>
</comment>
<dbReference type="OrthoDB" id="6158299at2759"/>
<proteinExistence type="predicted"/>
<dbReference type="AlphaFoldDB" id="A0A5B7CLD1"/>
<evidence type="ECO:0000256" key="1">
    <source>
        <dbReference type="SAM" id="Coils"/>
    </source>
</evidence>
<evidence type="ECO:0000256" key="2">
    <source>
        <dbReference type="SAM" id="MobiDB-lite"/>
    </source>
</evidence>
<feature type="compositionally biased region" description="Low complexity" evidence="2">
    <location>
        <begin position="11"/>
        <end position="20"/>
    </location>
</feature>
<accession>A0A5B7CLD1</accession>
<feature type="region of interest" description="Disordered" evidence="2">
    <location>
        <begin position="322"/>
        <end position="344"/>
    </location>
</feature>
<feature type="compositionally biased region" description="Low complexity" evidence="2">
    <location>
        <begin position="184"/>
        <end position="208"/>
    </location>
</feature>
<feature type="compositionally biased region" description="Low complexity" evidence="2">
    <location>
        <begin position="326"/>
        <end position="340"/>
    </location>
</feature>
<feature type="region of interest" description="Disordered" evidence="2">
    <location>
        <begin position="181"/>
        <end position="308"/>
    </location>
</feature>
<feature type="compositionally biased region" description="Gly residues" evidence="2">
    <location>
        <begin position="243"/>
        <end position="252"/>
    </location>
</feature>